<dbReference type="FunFam" id="1.10.3810.10:FF:000001">
    <property type="entry name" value="Penicillin-binding protein 1A"/>
    <property type="match status" value="1"/>
</dbReference>
<evidence type="ECO:0000256" key="15">
    <source>
        <dbReference type="ARBA" id="ARBA00023316"/>
    </source>
</evidence>
<dbReference type="InterPro" id="IPR023346">
    <property type="entry name" value="Lysozyme-like_dom_sf"/>
</dbReference>
<evidence type="ECO:0000313" key="22">
    <source>
        <dbReference type="Proteomes" id="UP000313395"/>
    </source>
</evidence>
<comment type="similarity">
    <text evidence="1">In the C-terminal section; belongs to the transpeptidase family.</text>
</comment>
<proteinExistence type="inferred from homology"/>
<keyword evidence="4" id="KW-0121">Carboxypeptidase</keyword>
<comment type="caution">
    <text evidence="21">The sequence shown here is derived from an EMBL/GenBank/DDBJ whole genome shotgun (WGS) entry which is preliminary data.</text>
</comment>
<comment type="catalytic activity">
    <reaction evidence="17">
        <text>[GlcNAc-(1-&gt;4)-Mur2Ac(oyl-L-Ala-gamma-D-Glu-L-Lys-D-Ala-D-Ala)](n)-di-trans,octa-cis-undecaprenyl diphosphate + beta-D-GlcNAc-(1-&gt;4)-Mur2Ac(oyl-L-Ala-gamma-D-Glu-L-Lys-D-Ala-D-Ala)-di-trans,octa-cis-undecaprenyl diphosphate = [GlcNAc-(1-&gt;4)-Mur2Ac(oyl-L-Ala-gamma-D-Glu-L-Lys-D-Ala-D-Ala)](n+1)-di-trans,octa-cis-undecaprenyl diphosphate + di-trans,octa-cis-undecaprenyl diphosphate + H(+)</text>
        <dbReference type="Rhea" id="RHEA:23708"/>
        <dbReference type="Rhea" id="RHEA-COMP:9602"/>
        <dbReference type="Rhea" id="RHEA-COMP:9603"/>
        <dbReference type="ChEBI" id="CHEBI:15378"/>
        <dbReference type="ChEBI" id="CHEBI:58405"/>
        <dbReference type="ChEBI" id="CHEBI:60033"/>
        <dbReference type="ChEBI" id="CHEBI:78435"/>
        <dbReference type="EC" id="2.4.99.28"/>
    </reaction>
</comment>
<keyword evidence="22" id="KW-1185">Reference proteome</keyword>
<dbReference type="InterPro" id="IPR036950">
    <property type="entry name" value="PBP_transglycosylase"/>
</dbReference>
<evidence type="ECO:0000256" key="18">
    <source>
        <dbReference type="SAM" id="Phobius"/>
    </source>
</evidence>
<evidence type="ECO:0000256" key="13">
    <source>
        <dbReference type="ARBA" id="ARBA00023136"/>
    </source>
</evidence>
<evidence type="ECO:0000256" key="10">
    <source>
        <dbReference type="ARBA" id="ARBA00022960"/>
    </source>
</evidence>
<evidence type="ECO:0000256" key="14">
    <source>
        <dbReference type="ARBA" id="ARBA00023268"/>
    </source>
</evidence>
<keyword evidence="9" id="KW-0378">Hydrolase</keyword>
<evidence type="ECO:0000256" key="4">
    <source>
        <dbReference type="ARBA" id="ARBA00022645"/>
    </source>
</evidence>
<dbReference type="InterPro" id="IPR012338">
    <property type="entry name" value="Beta-lactam/transpept-like"/>
</dbReference>
<reference evidence="21 22" key="1">
    <citation type="submission" date="2019-06" db="EMBL/GenBank/DDBJ databases">
        <title>Description Trichococcus psychrophilus sp. nov., isolated from a cold spring, by genomic and phenotypic analyses.</title>
        <authorList>
            <person name="Zakharyuk A."/>
        </authorList>
    </citation>
    <scope>NUCLEOTIDE SEQUENCE [LARGE SCALE GENOMIC DNA]</scope>
    <source>
        <strain evidence="21 22">SKBG</strain>
    </source>
</reference>
<evidence type="ECO:0000256" key="16">
    <source>
        <dbReference type="ARBA" id="ARBA00034000"/>
    </source>
</evidence>
<dbReference type="Proteomes" id="UP000313395">
    <property type="component" value="Unassembled WGS sequence"/>
</dbReference>
<evidence type="ECO:0000256" key="6">
    <source>
        <dbReference type="ARBA" id="ARBA00022676"/>
    </source>
</evidence>
<dbReference type="EMBL" id="VENO01000002">
    <property type="protein sequence ID" value="TNV69473.1"/>
    <property type="molecule type" value="Genomic_DNA"/>
</dbReference>
<dbReference type="Gene3D" id="3.40.710.10">
    <property type="entry name" value="DD-peptidase/beta-lactamase superfamily"/>
    <property type="match status" value="1"/>
</dbReference>
<protein>
    <submittedName>
        <fullName evidence="21">PBP1A family penicillin-binding protein</fullName>
    </submittedName>
</protein>
<comment type="catalytic activity">
    <reaction evidence="16">
        <text>Preferential cleavage: (Ac)2-L-Lys-D-Ala-|-D-Ala. Also transpeptidation of peptidyl-alanyl moieties that are N-acyl substituents of D-alanine.</text>
        <dbReference type="EC" id="3.4.16.4"/>
    </reaction>
</comment>
<dbReference type="GO" id="GO:0008658">
    <property type="term" value="F:penicillin binding"/>
    <property type="evidence" value="ECO:0007669"/>
    <property type="project" value="InterPro"/>
</dbReference>
<sequence length="699" mass="76328">MKKDEKMQNKPFKEILKAAWTRFNEKRKNLWRKYRINKFIVLFLLIGTLISSTYLVFLAKTANVENLKAGLEQTTVIYDRYGNEAGELYSQKGTFVTIDQISPNIQTAVVSTEDKRFYTHTGVDPIGIGRAAVGFVVNGGNIVGGGSTLTQQLAKNAYLTLDQTLIRKAKELFLAFEIESKYTKDEILEMYLNNAYFGSGVWGVEDASQKYFGKSASEVSLSEAAVLAGILKSPSYYNPIDNYEASTDRRNTVLQLLADNAFVDQATADAAIAEDINVVDNYYADSGYNYPYYFDAVINEAINTYGLDEEDLLNRGYKIYTGLDQDYQNQMDNAYANAYLPDAEDGTLLQSASVALEPATGDVLAVVGATNYEGFRTYNRATQMTMAPGSTIKPLSVYTPALEAGYEVDAEVMDDDSLTYGDDDYSVWNYDQNSLYDTLPMYQALAESKNTSAVWLLDKLGIQKGIAKLEDFGISIGEADENLGAIALGGMSTGVSPVQLASAYTTFVNEGVRTEARFITKIVDATGAVIVDNTNPETNRVTTAAVAEEMTSMLMGVYADGGTGASAQPSNGMVIAGKTGTTELDRETGYIKSQWMVGYTPDLVVATWLGYDKTNEAHNLNNAGKTMANLYSAEMGALLSISPQTEFAVAAAEETYDAGIMNGLKNGLDEFMNEMGSFGQSIGEGSQKLFDWANEAFGQ</sequence>
<dbReference type="GO" id="GO:0009252">
    <property type="term" value="P:peptidoglycan biosynthetic process"/>
    <property type="evidence" value="ECO:0007669"/>
    <property type="project" value="UniProtKB-KW"/>
</dbReference>
<dbReference type="SUPFAM" id="SSF56601">
    <property type="entry name" value="beta-lactamase/transpeptidase-like"/>
    <property type="match status" value="1"/>
</dbReference>
<dbReference type="Gene3D" id="1.10.3810.10">
    <property type="entry name" value="Biosynthetic peptidoglycan transglycosylase-like"/>
    <property type="match status" value="1"/>
</dbReference>
<feature type="domain" description="Penicillin-binding protein transpeptidase" evidence="19">
    <location>
        <begin position="354"/>
        <end position="625"/>
    </location>
</feature>
<keyword evidence="3" id="KW-1003">Cell membrane</keyword>
<dbReference type="Pfam" id="PF00905">
    <property type="entry name" value="Transpeptidase"/>
    <property type="match status" value="1"/>
</dbReference>
<keyword evidence="11" id="KW-0573">Peptidoglycan synthesis</keyword>
<keyword evidence="8 18" id="KW-0812">Transmembrane</keyword>
<evidence type="ECO:0000256" key="17">
    <source>
        <dbReference type="ARBA" id="ARBA00049902"/>
    </source>
</evidence>
<evidence type="ECO:0000313" key="21">
    <source>
        <dbReference type="EMBL" id="TNV69473.1"/>
    </source>
</evidence>
<name>A0A5C5EA47_9LACT</name>
<evidence type="ECO:0000256" key="5">
    <source>
        <dbReference type="ARBA" id="ARBA00022670"/>
    </source>
</evidence>
<feature type="domain" description="Glycosyl transferase family 51" evidence="20">
    <location>
        <begin position="85"/>
        <end position="256"/>
    </location>
</feature>
<evidence type="ECO:0000259" key="20">
    <source>
        <dbReference type="Pfam" id="PF00912"/>
    </source>
</evidence>
<keyword evidence="10" id="KW-0133">Cell shape</keyword>
<dbReference type="Pfam" id="PF00912">
    <property type="entry name" value="Transgly"/>
    <property type="match status" value="1"/>
</dbReference>
<keyword evidence="13 18" id="KW-0472">Membrane</keyword>
<evidence type="ECO:0000256" key="2">
    <source>
        <dbReference type="ARBA" id="ARBA00007739"/>
    </source>
</evidence>
<accession>A0A5C5EA47</accession>
<dbReference type="Gene3D" id="6.20.370.110">
    <property type="match status" value="1"/>
</dbReference>
<evidence type="ECO:0000259" key="19">
    <source>
        <dbReference type="Pfam" id="PF00905"/>
    </source>
</evidence>
<feature type="transmembrane region" description="Helical" evidence="18">
    <location>
        <begin position="36"/>
        <end position="57"/>
    </location>
</feature>
<evidence type="ECO:0000256" key="1">
    <source>
        <dbReference type="ARBA" id="ARBA00007090"/>
    </source>
</evidence>
<evidence type="ECO:0000256" key="12">
    <source>
        <dbReference type="ARBA" id="ARBA00022989"/>
    </source>
</evidence>
<evidence type="ECO:0000256" key="11">
    <source>
        <dbReference type="ARBA" id="ARBA00022984"/>
    </source>
</evidence>
<evidence type="ECO:0000256" key="7">
    <source>
        <dbReference type="ARBA" id="ARBA00022679"/>
    </source>
</evidence>
<dbReference type="GO" id="GO:0008360">
    <property type="term" value="P:regulation of cell shape"/>
    <property type="evidence" value="ECO:0007669"/>
    <property type="project" value="UniProtKB-KW"/>
</dbReference>
<dbReference type="InterPro" id="IPR001264">
    <property type="entry name" value="Glyco_trans_51"/>
</dbReference>
<gene>
    <name evidence="21" type="ORF">FHK04_08175</name>
</gene>
<dbReference type="InterPro" id="IPR001460">
    <property type="entry name" value="PCN-bd_Tpept"/>
</dbReference>
<keyword evidence="7" id="KW-0808">Transferase</keyword>
<dbReference type="GO" id="GO:0009002">
    <property type="term" value="F:serine-type D-Ala-D-Ala carboxypeptidase activity"/>
    <property type="evidence" value="ECO:0007669"/>
    <property type="project" value="UniProtKB-EC"/>
</dbReference>
<dbReference type="GO" id="GO:0071555">
    <property type="term" value="P:cell wall organization"/>
    <property type="evidence" value="ECO:0007669"/>
    <property type="project" value="UniProtKB-KW"/>
</dbReference>
<evidence type="ECO:0000256" key="8">
    <source>
        <dbReference type="ARBA" id="ARBA00022692"/>
    </source>
</evidence>
<keyword evidence="6" id="KW-0328">Glycosyltransferase</keyword>
<dbReference type="SUPFAM" id="SSF53955">
    <property type="entry name" value="Lysozyme-like"/>
    <property type="match status" value="1"/>
</dbReference>
<organism evidence="21 22">
    <name type="scientific">Trichococcus shcherbakoviae subsp. psychrophilus</name>
    <dbReference type="NCBI Taxonomy" id="2585775"/>
    <lineage>
        <taxon>Bacteria</taxon>
        <taxon>Bacillati</taxon>
        <taxon>Bacillota</taxon>
        <taxon>Bacilli</taxon>
        <taxon>Lactobacillales</taxon>
        <taxon>Carnobacteriaceae</taxon>
        <taxon>Trichococcus</taxon>
    </lineage>
</organism>
<evidence type="ECO:0000256" key="9">
    <source>
        <dbReference type="ARBA" id="ARBA00022801"/>
    </source>
</evidence>
<keyword evidence="15" id="KW-0961">Cell wall biogenesis/degradation</keyword>
<dbReference type="InterPro" id="IPR050396">
    <property type="entry name" value="Glycosyltr_51/Transpeptidase"/>
</dbReference>
<dbReference type="PANTHER" id="PTHR32282:SF32">
    <property type="entry name" value="PENICILLIN-BINDING PROTEIN 2A"/>
    <property type="match status" value="1"/>
</dbReference>
<evidence type="ECO:0000256" key="3">
    <source>
        <dbReference type="ARBA" id="ARBA00022475"/>
    </source>
</evidence>
<dbReference type="GO" id="GO:0030288">
    <property type="term" value="C:outer membrane-bounded periplasmic space"/>
    <property type="evidence" value="ECO:0007669"/>
    <property type="project" value="TreeGrafter"/>
</dbReference>
<dbReference type="NCBIfam" id="TIGR02074">
    <property type="entry name" value="PBP_1a_fam"/>
    <property type="match status" value="1"/>
</dbReference>
<keyword evidence="5" id="KW-0645">Protease</keyword>
<keyword evidence="12 18" id="KW-1133">Transmembrane helix</keyword>
<comment type="similarity">
    <text evidence="2">In the N-terminal section; belongs to the glycosyltransferase 51 family.</text>
</comment>
<keyword evidence="14" id="KW-0511">Multifunctional enzyme</keyword>
<dbReference type="AlphaFoldDB" id="A0A5C5EA47"/>
<dbReference type="PANTHER" id="PTHR32282">
    <property type="entry name" value="BINDING PROTEIN TRANSPEPTIDASE, PUTATIVE-RELATED"/>
    <property type="match status" value="1"/>
</dbReference>
<dbReference type="GO" id="GO:0006508">
    <property type="term" value="P:proteolysis"/>
    <property type="evidence" value="ECO:0007669"/>
    <property type="project" value="UniProtKB-KW"/>
</dbReference>
<dbReference type="GO" id="GO:0008955">
    <property type="term" value="F:peptidoglycan glycosyltransferase activity"/>
    <property type="evidence" value="ECO:0007669"/>
    <property type="project" value="UniProtKB-EC"/>
</dbReference>